<evidence type="ECO:0000259" key="2">
    <source>
        <dbReference type="Pfam" id="PF07510"/>
    </source>
</evidence>
<evidence type="ECO:0000313" key="4">
    <source>
        <dbReference type="Proteomes" id="UP001200537"/>
    </source>
</evidence>
<dbReference type="RefSeq" id="WP_038109229.1">
    <property type="nucleotide sequence ID" value="NZ_JAKNHJ010000002.1"/>
</dbReference>
<comment type="caution">
    <text evidence="3">The sequence shown here is derived from an EMBL/GenBank/DDBJ whole genome shotgun (WGS) entry which is preliminary data.</text>
</comment>
<reference evidence="3" key="1">
    <citation type="submission" date="2022-01" db="EMBL/GenBank/DDBJ databases">
        <title>Collection of gut derived symbiotic bacterial strains cultured from healthy donors.</title>
        <authorList>
            <person name="Lin H."/>
            <person name="Kohout C."/>
            <person name="Waligurski E."/>
            <person name="Pamer E.G."/>
        </authorList>
    </citation>
    <scope>NUCLEOTIDE SEQUENCE</scope>
    <source>
        <strain evidence="3">DFI.7.46</strain>
    </source>
</reference>
<keyword evidence="1" id="KW-0472">Membrane</keyword>
<dbReference type="PANTHER" id="PTHR24094:SF15">
    <property type="entry name" value="AMP-DEPENDENT SYNTHETASE_LIGASE DOMAIN-CONTAINING PROTEIN-RELATED"/>
    <property type="match status" value="1"/>
</dbReference>
<gene>
    <name evidence="3" type="ORF">L0M99_01160</name>
</gene>
<proteinExistence type="predicted"/>
<evidence type="ECO:0000313" key="3">
    <source>
        <dbReference type="EMBL" id="MCG4617105.1"/>
    </source>
</evidence>
<dbReference type="GO" id="GO:0004519">
    <property type="term" value="F:endonuclease activity"/>
    <property type="evidence" value="ECO:0007669"/>
    <property type="project" value="UniProtKB-KW"/>
</dbReference>
<dbReference type="Proteomes" id="UP001200537">
    <property type="component" value="Unassembled WGS sequence"/>
</dbReference>
<keyword evidence="3" id="KW-0378">Hydrolase</keyword>
<dbReference type="PANTHER" id="PTHR24094">
    <property type="entry name" value="SECRETED PROTEIN"/>
    <property type="match status" value="1"/>
</dbReference>
<protein>
    <submittedName>
        <fullName evidence="3">HNH endonuclease family protein</fullName>
    </submittedName>
</protein>
<keyword evidence="3" id="KW-0540">Nuclease</keyword>
<feature type="transmembrane region" description="Helical" evidence="1">
    <location>
        <begin position="21"/>
        <end position="40"/>
    </location>
</feature>
<dbReference type="EMBL" id="JAKNHJ010000002">
    <property type="protein sequence ID" value="MCG4617105.1"/>
    <property type="molecule type" value="Genomic_DNA"/>
</dbReference>
<keyword evidence="1" id="KW-0812">Transmembrane</keyword>
<dbReference type="Pfam" id="PF07510">
    <property type="entry name" value="GmrSD_C"/>
    <property type="match status" value="1"/>
</dbReference>
<accession>A0AAJ1BBP1</accession>
<name>A0AAJ1BBP1_9ACTO</name>
<keyword evidence="3" id="KW-0255">Endonuclease</keyword>
<feature type="domain" description="GmrSD restriction endonucleases C-terminal" evidence="2">
    <location>
        <begin position="111"/>
        <end position="250"/>
    </location>
</feature>
<dbReference type="AlphaFoldDB" id="A0AAJ1BBP1"/>
<dbReference type="InterPro" id="IPR011089">
    <property type="entry name" value="GmrSD_C"/>
</dbReference>
<organism evidence="3 4">
    <name type="scientific">Varibaculum cambriense</name>
    <dbReference type="NCBI Taxonomy" id="184870"/>
    <lineage>
        <taxon>Bacteria</taxon>
        <taxon>Bacillati</taxon>
        <taxon>Actinomycetota</taxon>
        <taxon>Actinomycetes</taxon>
        <taxon>Actinomycetales</taxon>
        <taxon>Actinomycetaceae</taxon>
        <taxon>Varibaculum</taxon>
    </lineage>
</organism>
<keyword evidence="1" id="KW-1133">Transmembrane helix</keyword>
<evidence type="ECO:0000256" key="1">
    <source>
        <dbReference type="SAM" id="Phobius"/>
    </source>
</evidence>
<sequence>MGYRRHGRRWRQPSKGSWGNRIIVTFILALLAWAFIPGLGPDLAGLSTKGAPKLTLPDWGKSADQILSESVQTDLVKAVASLPEGEWESASPYQRSQFGIRWADIDRNGCDTRNDILKRDLSQVQTKAGTHDCVVISGEFTEPYTGHYQQFRKGGQSSSKVQIDHVVALSNAWKTGASRWDAKTREQFANDPLNLLAVDGPSNQDKQDKDAASWLPPNKGFQCQYVALQTAIKQKWQLWVTPEEKRAMAAVAASCPAQPLPAD</sequence>